<evidence type="ECO:0000313" key="2">
    <source>
        <dbReference type="EMBL" id="GMF25284.1"/>
    </source>
</evidence>
<name>A0A9W6TYV4_9STRA</name>
<dbReference type="EMBL" id="BSXT01000352">
    <property type="protein sequence ID" value="GMF25284.1"/>
    <property type="molecule type" value="Genomic_DNA"/>
</dbReference>
<gene>
    <name evidence="2" type="ORF">Pfra01_000449700</name>
</gene>
<proteinExistence type="predicted"/>
<dbReference type="Proteomes" id="UP001165121">
    <property type="component" value="Unassembled WGS sequence"/>
</dbReference>
<reference evidence="2" key="1">
    <citation type="submission" date="2023-04" db="EMBL/GenBank/DDBJ databases">
        <title>Phytophthora fragariaefolia NBRC 109709.</title>
        <authorList>
            <person name="Ichikawa N."/>
            <person name="Sato H."/>
            <person name="Tonouchi N."/>
        </authorList>
    </citation>
    <scope>NUCLEOTIDE SEQUENCE</scope>
    <source>
        <strain evidence="2">NBRC 109709</strain>
    </source>
</reference>
<organism evidence="2 3">
    <name type="scientific">Phytophthora fragariaefolia</name>
    <dbReference type="NCBI Taxonomy" id="1490495"/>
    <lineage>
        <taxon>Eukaryota</taxon>
        <taxon>Sar</taxon>
        <taxon>Stramenopiles</taxon>
        <taxon>Oomycota</taxon>
        <taxon>Peronosporomycetes</taxon>
        <taxon>Peronosporales</taxon>
        <taxon>Peronosporaceae</taxon>
        <taxon>Phytophthora</taxon>
    </lineage>
</organism>
<feature type="region of interest" description="Disordered" evidence="1">
    <location>
        <begin position="77"/>
        <end position="98"/>
    </location>
</feature>
<sequence>MVSAVRKEGRNHCYDVRWSDGTSDTVAGRSLALEIPELAQSSATTLSHDDQPTPIHDPVCTTFTELLRDSNTALLAELDSSSDSSSDDDEEEDSSETFIDECCDDGDVICHGHRWITCV</sequence>
<dbReference type="OrthoDB" id="95806at2759"/>
<accession>A0A9W6TYV4</accession>
<feature type="compositionally biased region" description="Acidic residues" evidence="1">
    <location>
        <begin position="85"/>
        <end position="98"/>
    </location>
</feature>
<evidence type="ECO:0000313" key="3">
    <source>
        <dbReference type="Proteomes" id="UP001165121"/>
    </source>
</evidence>
<keyword evidence="3" id="KW-1185">Reference proteome</keyword>
<evidence type="ECO:0000256" key="1">
    <source>
        <dbReference type="SAM" id="MobiDB-lite"/>
    </source>
</evidence>
<comment type="caution">
    <text evidence="2">The sequence shown here is derived from an EMBL/GenBank/DDBJ whole genome shotgun (WGS) entry which is preliminary data.</text>
</comment>
<protein>
    <submittedName>
        <fullName evidence="2">Unnamed protein product</fullName>
    </submittedName>
</protein>
<dbReference type="AlphaFoldDB" id="A0A9W6TYV4"/>